<accession>A0ACA9MG40</accession>
<dbReference type="Proteomes" id="UP000789860">
    <property type="component" value="Unassembled WGS sequence"/>
</dbReference>
<keyword evidence="2" id="KW-1185">Reference proteome</keyword>
<protein>
    <submittedName>
        <fullName evidence="1">10929_t:CDS:1</fullName>
    </submittedName>
</protein>
<comment type="caution">
    <text evidence="1">The sequence shown here is derived from an EMBL/GenBank/DDBJ whole genome shotgun (WGS) entry which is preliminary data.</text>
</comment>
<reference evidence="1" key="1">
    <citation type="submission" date="2021-06" db="EMBL/GenBank/DDBJ databases">
        <authorList>
            <person name="Kallberg Y."/>
            <person name="Tangrot J."/>
            <person name="Rosling A."/>
        </authorList>
    </citation>
    <scope>NUCLEOTIDE SEQUENCE</scope>
    <source>
        <strain evidence="1">AU212A</strain>
    </source>
</reference>
<evidence type="ECO:0000313" key="1">
    <source>
        <dbReference type="EMBL" id="CAG8586416.1"/>
    </source>
</evidence>
<dbReference type="EMBL" id="CAJVPM010012179">
    <property type="protein sequence ID" value="CAG8586416.1"/>
    <property type="molecule type" value="Genomic_DNA"/>
</dbReference>
<evidence type="ECO:0000313" key="2">
    <source>
        <dbReference type="Proteomes" id="UP000789860"/>
    </source>
</evidence>
<sequence>RLIICDAAAKEWKNIKKMKEPEIDDIIKRYLATPLKMQEYFQTTASSRPKPFEISIVNSSQDNTLRISQTFDVEEIRSNVSAQKKAASSKIDVEKKIKELEAVYNFTTDLQLRHDLHARIINLKSELKEYEQKLHNLKRNAEYQAKCRSKKIKALEEEQVVIRYDAPGKPSILLQNPELLDHIHNSVEYGSADARRRKEGIKVRIIKHLRDNLENNYRIYMARTTLNNYLLPRQSNSIAAKAHHHPAWIAVAGVSRNETKEHIDGHYCLASVKGVRQFAHAFPNVSVIISQDDKAKIGLGIPAVGRTFRTLQSVSEPVQLPDHDFACGSSQKLIPSVYLIIKPNEESDDLQTGQVVIFVRPQWSIGTSSVTHMKDLISLASNNQYSDALKTNNKIKPIWFLLVDGGPDENPRHFKNIESYCKLFKQFDLDYLTIRTHAPGQSKYNPVERGMATLSGKLAGIILPIDHFGKHLNSQGNVIDTNLAAQNFNYARTMLCDIWHRDPIFGKHVNATYIDKATDPFNDISCISIPWNWIEKHCNLCQYSLDIKRCMDLDCCGPPRAPEFTEFLQISNGFFPPVTKAKDGHYINPVHLLQYSKQLKVPKYDEHCPSIKTMYSRLCCPVCYKYFPTLAYITKHKHEMHPSARGRPKKNQPGSTESVVEAIVITNAITLEDFSILPSQKNKDYDFSINNSRECFSDIEV</sequence>
<organism evidence="1 2">
    <name type="scientific">Scutellospora calospora</name>
    <dbReference type="NCBI Taxonomy" id="85575"/>
    <lineage>
        <taxon>Eukaryota</taxon>
        <taxon>Fungi</taxon>
        <taxon>Fungi incertae sedis</taxon>
        <taxon>Mucoromycota</taxon>
        <taxon>Glomeromycotina</taxon>
        <taxon>Glomeromycetes</taxon>
        <taxon>Diversisporales</taxon>
        <taxon>Gigasporaceae</taxon>
        <taxon>Scutellospora</taxon>
    </lineage>
</organism>
<proteinExistence type="predicted"/>
<gene>
    <name evidence="1" type="ORF">SCALOS_LOCUS6411</name>
</gene>
<feature type="non-terminal residue" evidence="1">
    <location>
        <position position="1"/>
    </location>
</feature>
<name>A0ACA9MG40_9GLOM</name>